<dbReference type="Gene3D" id="2.140.10.10">
    <property type="entry name" value="Quinoprotein alcohol dehydrogenase-like superfamily"/>
    <property type="match status" value="1"/>
</dbReference>
<dbReference type="InterPro" id="IPR011047">
    <property type="entry name" value="Quinoprotein_ADH-like_sf"/>
</dbReference>
<dbReference type="InterPro" id="IPR002372">
    <property type="entry name" value="PQQ_rpt_dom"/>
</dbReference>
<reference evidence="2 3" key="1">
    <citation type="submission" date="2020-05" db="EMBL/GenBank/DDBJ databases">
        <title>Actinomadura verrucosospora NRRL-B18236 (PFL_A860) Genome sequencing and assembly.</title>
        <authorList>
            <person name="Samborskyy M."/>
        </authorList>
    </citation>
    <scope>NUCLEOTIDE SEQUENCE [LARGE SCALE GENOMIC DNA]</scope>
    <source>
        <strain evidence="2 3">NRRL:B18236</strain>
    </source>
</reference>
<dbReference type="EMBL" id="CP053892">
    <property type="protein sequence ID" value="QKG24706.1"/>
    <property type="molecule type" value="Genomic_DNA"/>
</dbReference>
<evidence type="ECO:0000259" key="1">
    <source>
        <dbReference type="Pfam" id="PF13360"/>
    </source>
</evidence>
<organism evidence="2 3">
    <name type="scientific">Actinomadura verrucosospora</name>
    <dbReference type="NCBI Taxonomy" id="46165"/>
    <lineage>
        <taxon>Bacteria</taxon>
        <taxon>Bacillati</taxon>
        <taxon>Actinomycetota</taxon>
        <taxon>Actinomycetes</taxon>
        <taxon>Streptosporangiales</taxon>
        <taxon>Thermomonosporaceae</taxon>
        <taxon>Actinomadura</taxon>
    </lineage>
</organism>
<dbReference type="SUPFAM" id="SSF50998">
    <property type="entry name" value="Quinoprotein alcohol dehydrogenase-like"/>
    <property type="match status" value="1"/>
</dbReference>
<dbReference type="Pfam" id="PF13360">
    <property type="entry name" value="PQQ_2"/>
    <property type="match status" value="1"/>
</dbReference>
<evidence type="ECO:0000313" key="3">
    <source>
        <dbReference type="Proteomes" id="UP000501240"/>
    </source>
</evidence>
<accession>A0A7D3ZZZ1</accession>
<keyword evidence="3" id="KW-1185">Reference proteome</keyword>
<feature type="domain" description="Pyrrolo-quinoline quinone repeat" evidence="1">
    <location>
        <begin position="2"/>
        <end position="129"/>
    </location>
</feature>
<gene>
    <name evidence="2" type="ORF">ACTIVE_6355</name>
</gene>
<proteinExistence type="predicted"/>
<name>A0A7D3ZZZ1_ACTVE</name>
<dbReference type="AlphaFoldDB" id="A0A7D3ZZZ1"/>
<evidence type="ECO:0000313" key="2">
    <source>
        <dbReference type="EMBL" id="QKG24706.1"/>
    </source>
</evidence>
<protein>
    <recommendedName>
        <fullName evidence="1">Pyrrolo-quinoline quinone repeat domain-containing protein</fullName>
    </recommendedName>
</protein>
<dbReference type="Proteomes" id="UP000501240">
    <property type="component" value="Chromosome"/>
</dbReference>
<sequence>MVIATRGGRWIGVQAATGRVSWRSRPPSGGLIPYYDKLQSLAGSAVLPVVSVDNRTIRGVDGRTGRIKWSIGRQQLYGCSPDVDWMTRSGSVETKRYVSGNWLAVPVTCGTRKAVVAVDAASGRAAWRHDTVTPDDSPQSAASDRFVGINDAGYGVFERGVRKGAHSLIVEAPSGRVTVALEKAQSYDTWGPLSPLASANGSMVLPIVRGGKHYFSAMASSGSRGSILGLAEEVSVATFDGARVYEVRKDGSIDVATVGRLAPVAVRPGMKGYAFWVAAGNNTLFVATSEGRRGGDGS</sequence>